<sequence>MKAILYILSILLCLNLEGQELERLNSIPLKAQADFIQVDQFGSIYLVLDNELRKLNNKGEYQASYSDPLQGSISDVDLLNPMNPIVYFQNSNELRILDNRLNQSRELNLAYTFNDPSSIAAAAENSIWLYDQNADQMIRYSFVENRILNRSPIISQILNDDQAEVLSFKAGFDQLVVHIKQAEKESFLLFDAQGSYQKKLSLDTSLSSYSYFNQKLSVLLSNGLLRIYNLNLQNHWDLICPVESARQVFYFHPQLYLYDGDKLHQYRVQSPSKSPNKP</sequence>
<proteinExistence type="predicted"/>
<organism evidence="1 2">
    <name type="scientific">Croceimicrobium hydrocarbonivorans</name>
    <dbReference type="NCBI Taxonomy" id="2761580"/>
    <lineage>
        <taxon>Bacteria</taxon>
        <taxon>Pseudomonadati</taxon>
        <taxon>Bacteroidota</taxon>
        <taxon>Flavobacteriia</taxon>
        <taxon>Flavobacteriales</taxon>
        <taxon>Owenweeksiaceae</taxon>
        <taxon>Croceimicrobium</taxon>
    </lineage>
</organism>
<dbReference type="EMBL" id="CP060139">
    <property type="protein sequence ID" value="QNR23073.1"/>
    <property type="molecule type" value="Genomic_DNA"/>
</dbReference>
<protein>
    <submittedName>
        <fullName evidence="1">Uncharacterized protein</fullName>
    </submittedName>
</protein>
<accession>A0A7H0VBH5</accession>
<name>A0A7H0VBH5_9FLAO</name>
<dbReference type="AlphaFoldDB" id="A0A7H0VBH5"/>
<reference evidence="1 2" key="1">
    <citation type="submission" date="2020-08" db="EMBL/GenBank/DDBJ databases">
        <title>Croceimicrobium hydrocarbonivorans gen. nov., sp. nov., a novel marine bacterium isolated from a bacterial consortium that degrades polyethylene terephthalate.</title>
        <authorList>
            <person name="Liu R."/>
        </authorList>
    </citation>
    <scope>NUCLEOTIDE SEQUENCE [LARGE SCALE GENOMIC DNA]</scope>
    <source>
        <strain evidence="1 2">A20-9</strain>
    </source>
</reference>
<evidence type="ECO:0000313" key="1">
    <source>
        <dbReference type="EMBL" id="QNR23073.1"/>
    </source>
</evidence>
<dbReference type="KEGG" id="chyd:H4K34_11870"/>
<dbReference type="Proteomes" id="UP000516305">
    <property type="component" value="Chromosome"/>
</dbReference>
<dbReference type="RefSeq" id="WP_210757609.1">
    <property type="nucleotide sequence ID" value="NZ_CP060139.1"/>
</dbReference>
<evidence type="ECO:0000313" key="2">
    <source>
        <dbReference type="Proteomes" id="UP000516305"/>
    </source>
</evidence>
<keyword evidence="2" id="KW-1185">Reference proteome</keyword>
<gene>
    <name evidence="1" type="ORF">H4K34_11870</name>
</gene>